<feature type="non-terminal residue" evidence="2">
    <location>
        <position position="328"/>
    </location>
</feature>
<evidence type="ECO:0000256" key="1">
    <source>
        <dbReference type="SAM" id="MobiDB-lite"/>
    </source>
</evidence>
<feature type="region of interest" description="Disordered" evidence="1">
    <location>
        <begin position="263"/>
        <end position="303"/>
    </location>
</feature>
<accession>A0A023B9W6</accession>
<evidence type="ECO:0000313" key="2">
    <source>
        <dbReference type="EMBL" id="EZG76922.1"/>
    </source>
</evidence>
<gene>
    <name evidence="2" type="ORF">GNI_044070</name>
</gene>
<reference evidence="2" key="1">
    <citation type="submission" date="2013-12" db="EMBL/GenBank/DDBJ databases">
        <authorList>
            <person name="Omoto C.K."/>
            <person name="Sibley D."/>
            <person name="Venepally P."/>
            <person name="Hadjithomas M."/>
            <person name="Karamycheva S."/>
            <person name="Brunk B."/>
            <person name="Roos D."/>
            <person name="Caler E."/>
            <person name="Lorenzi H."/>
        </authorList>
    </citation>
    <scope>NUCLEOTIDE SEQUENCE</scope>
</reference>
<comment type="caution">
    <text evidence="2">The sequence shown here is derived from an EMBL/GenBank/DDBJ whole genome shotgun (WGS) entry which is preliminary data.</text>
</comment>
<name>A0A023B9W6_GRENI</name>
<feature type="compositionally biased region" description="Basic and acidic residues" evidence="1">
    <location>
        <begin position="263"/>
        <end position="290"/>
    </location>
</feature>
<dbReference type="GeneID" id="22911679"/>
<dbReference type="EMBL" id="AFNH02000336">
    <property type="protein sequence ID" value="EZG76922.1"/>
    <property type="molecule type" value="Genomic_DNA"/>
</dbReference>
<protein>
    <submittedName>
        <fullName evidence="2">TFIIB zinc-binding protein</fullName>
    </submittedName>
</protein>
<feature type="compositionally biased region" description="Basic and acidic residues" evidence="1">
    <location>
        <begin position="197"/>
        <end position="210"/>
    </location>
</feature>
<dbReference type="RefSeq" id="XP_011129557.1">
    <property type="nucleotide sequence ID" value="XM_011131255.1"/>
</dbReference>
<evidence type="ECO:0000313" key="3">
    <source>
        <dbReference type="Proteomes" id="UP000019763"/>
    </source>
</evidence>
<proteinExistence type="predicted"/>
<keyword evidence="3" id="KW-1185">Reference proteome</keyword>
<sequence>MSELRCGHCRSTRVQRDAAGFYVCAACGTVVENVRATERDEEDVLFEYTGDKSGETGWSRLVAARKRRRVRAGPAPAPDVYFRNDFADTRVRRELTEADLLWALGLSIRRAVADLVERYQVDDGAAWESSARFVWLSLLKFYRQNGIAFRSHFADSAHRHLNLLPTRLPGLLQDQLAPLDDQGLAFPDLGPQSGQRSHLEDHDHLGSDHDHLGSELPGWLRIYVTLTKIMSTSMVDYASKLLCETETASSELRLLENARVSEAGRELEAEPEPVGREPEAEPEAVGREPEAEPEAVGGGEDDVVYRHLREVKEGASPWSRKSRWSPRK</sequence>
<dbReference type="VEuPathDB" id="CryptoDB:GNI_044070"/>
<organism evidence="2 3">
    <name type="scientific">Gregarina niphandrodes</name>
    <name type="common">Septate eugregarine</name>
    <dbReference type="NCBI Taxonomy" id="110365"/>
    <lineage>
        <taxon>Eukaryota</taxon>
        <taxon>Sar</taxon>
        <taxon>Alveolata</taxon>
        <taxon>Apicomplexa</taxon>
        <taxon>Conoidasida</taxon>
        <taxon>Gregarinasina</taxon>
        <taxon>Eugregarinorida</taxon>
        <taxon>Gregarinidae</taxon>
        <taxon>Gregarina</taxon>
    </lineage>
</organism>
<dbReference type="AlphaFoldDB" id="A0A023B9W6"/>
<feature type="region of interest" description="Disordered" evidence="1">
    <location>
        <begin position="183"/>
        <end position="210"/>
    </location>
</feature>
<dbReference type="Proteomes" id="UP000019763">
    <property type="component" value="Unassembled WGS sequence"/>
</dbReference>